<dbReference type="InterPro" id="IPR057365">
    <property type="entry name" value="URGCP"/>
</dbReference>
<name>A0A8C5NN37_JUNHY</name>
<dbReference type="GO" id="GO:0005737">
    <property type="term" value="C:cytoplasm"/>
    <property type="evidence" value="ECO:0007669"/>
    <property type="project" value="UniProtKB-SubCell"/>
</dbReference>
<evidence type="ECO:0000259" key="8">
    <source>
        <dbReference type="PROSITE" id="PS51717"/>
    </source>
</evidence>
<evidence type="ECO:0000256" key="3">
    <source>
        <dbReference type="ARBA" id="ARBA00006828"/>
    </source>
</evidence>
<dbReference type="AlphaFoldDB" id="A0A8C5NN37"/>
<dbReference type="GO" id="GO:0005634">
    <property type="term" value="C:nucleus"/>
    <property type="evidence" value="ECO:0007669"/>
    <property type="project" value="UniProtKB-SubCell"/>
</dbReference>
<dbReference type="PANTHER" id="PTHR22796:SF6">
    <property type="entry name" value="INTERFERON-INDUCED VERY LARGE GTPASE 1-RELATED"/>
    <property type="match status" value="1"/>
</dbReference>
<keyword evidence="4" id="KW-0963">Cytoplasm</keyword>
<keyword evidence="10" id="KW-1185">Reference proteome</keyword>
<dbReference type="Pfam" id="PF25496">
    <property type="entry name" value="URGCP"/>
    <property type="match status" value="1"/>
</dbReference>
<keyword evidence="7" id="KW-0539">Nucleus</keyword>
<evidence type="ECO:0000256" key="5">
    <source>
        <dbReference type="ARBA" id="ARBA00022741"/>
    </source>
</evidence>
<organism evidence="9 10">
    <name type="scientific">Junco hyemalis</name>
    <name type="common">Dark-eyed junco</name>
    <dbReference type="NCBI Taxonomy" id="40217"/>
    <lineage>
        <taxon>Eukaryota</taxon>
        <taxon>Metazoa</taxon>
        <taxon>Chordata</taxon>
        <taxon>Craniata</taxon>
        <taxon>Vertebrata</taxon>
        <taxon>Euteleostomi</taxon>
        <taxon>Archelosauria</taxon>
        <taxon>Archosauria</taxon>
        <taxon>Dinosauria</taxon>
        <taxon>Saurischia</taxon>
        <taxon>Theropoda</taxon>
        <taxon>Coelurosauria</taxon>
        <taxon>Aves</taxon>
        <taxon>Neognathae</taxon>
        <taxon>Neoaves</taxon>
        <taxon>Telluraves</taxon>
        <taxon>Australaves</taxon>
        <taxon>Passeriformes</taxon>
        <taxon>Passerellidae</taxon>
        <taxon>Junco</taxon>
    </lineage>
</organism>
<dbReference type="GO" id="GO:0005525">
    <property type="term" value="F:GTP binding"/>
    <property type="evidence" value="ECO:0007669"/>
    <property type="project" value="UniProtKB-KW"/>
</dbReference>
<comment type="subcellular location">
    <subcellularLocation>
        <location evidence="2">Cytoplasm</location>
    </subcellularLocation>
    <subcellularLocation>
        <location evidence="1">Nucleus</location>
    </subcellularLocation>
</comment>
<reference evidence="9" key="2">
    <citation type="submission" date="2025-09" db="UniProtKB">
        <authorList>
            <consortium name="Ensembl"/>
        </authorList>
    </citation>
    <scope>IDENTIFICATION</scope>
</reference>
<dbReference type="PANTHER" id="PTHR22796">
    <property type="entry name" value="URG4-RELATED"/>
    <property type="match status" value="1"/>
</dbReference>
<keyword evidence="5" id="KW-0547">Nucleotide-binding</keyword>
<feature type="domain" description="VLIG-type G" evidence="8">
    <location>
        <begin position="308"/>
        <end position="437"/>
    </location>
</feature>
<dbReference type="PROSITE" id="PS51717">
    <property type="entry name" value="G_VLIG"/>
    <property type="match status" value="1"/>
</dbReference>
<accession>A0A8C5NN37</accession>
<dbReference type="InterPro" id="IPR027417">
    <property type="entry name" value="P-loop_NTPase"/>
</dbReference>
<dbReference type="Gene3D" id="3.40.50.300">
    <property type="entry name" value="P-loop containing nucleotide triphosphate hydrolases"/>
    <property type="match status" value="1"/>
</dbReference>
<dbReference type="Proteomes" id="UP000694408">
    <property type="component" value="Unplaced"/>
</dbReference>
<proteinExistence type="inferred from homology"/>
<comment type="similarity">
    <text evidence="3">Belongs to the TRAFAC class dynamin-like GTPase superfamily. Very large inducible GTPase (VLIG) family.</text>
</comment>
<evidence type="ECO:0000256" key="4">
    <source>
        <dbReference type="ARBA" id="ARBA00022490"/>
    </source>
</evidence>
<evidence type="ECO:0000313" key="9">
    <source>
        <dbReference type="Ensembl" id="ENSJHYP00000011057.1"/>
    </source>
</evidence>
<dbReference type="Ensembl" id="ENSJHYT00000013386.1">
    <property type="protein sequence ID" value="ENSJHYP00000011057.1"/>
    <property type="gene ID" value="ENSJHYG00000008656.1"/>
</dbReference>
<evidence type="ECO:0000256" key="1">
    <source>
        <dbReference type="ARBA" id="ARBA00004123"/>
    </source>
</evidence>
<dbReference type="SUPFAM" id="SSF52540">
    <property type="entry name" value="P-loop containing nucleoside triphosphate hydrolases"/>
    <property type="match status" value="1"/>
</dbReference>
<reference evidence="9" key="1">
    <citation type="submission" date="2025-08" db="UniProtKB">
        <authorList>
            <consortium name="Ensembl"/>
        </authorList>
    </citation>
    <scope>IDENTIFICATION</scope>
</reference>
<protein>
    <recommendedName>
        <fullName evidence="8">VLIG-type G domain-containing protein</fullName>
    </recommendedName>
</protein>
<dbReference type="Pfam" id="PF25683">
    <property type="entry name" value="URGCP_GTPase"/>
    <property type="match status" value="1"/>
</dbReference>
<evidence type="ECO:0000313" key="10">
    <source>
        <dbReference type="Proteomes" id="UP000694408"/>
    </source>
</evidence>
<evidence type="ECO:0000256" key="7">
    <source>
        <dbReference type="ARBA" id="ARBA00023242"/>
    </source>
</evidence>
<dbReference type="OMA" id="KENAHER"/>
<evidence type="ECO:0000256" key="6">
    <source>
        <dbReference type="ARBA" id="ARBA00023134"/>
    </source>
</evidence>
<keyword evidence="6" id="KW-0342">GTP-binding</keyword>
<dbReference type="InterPro" id="IPR030383">
    <property type="entry name" value="G_VLIG_dom"/>
</dbReference>
<sequence length="512" mass="57722">SLYFLLMTFFNISCYHSKLSNATMNRNEAEMMDKLSKTIGNLLEGSNPCFNLEACVDKARQHGFIVDADRDACVTAKAKAKEVVEFLKKEKLSEIKSRLLPLQGKLWHQWCQKDKELTRLQEKRNKSIEHHRSQIEYEKKAIRRKQLDQAFPLKALMKSFLGFLQAQPADTKEYFLHWMKVFMDEVSCGLLEELRRDYHKLWSEILSRKKSKKKTSGNDELLSRLDALSDEINDSSIGLEHLLREVGQIYEALQLLNCKKDNFVKLPEIAADLMVSGHSVELMDGDASYLPLRWVGAIFDSLIERLGDKRVFVLSVLGIQSTGKSTLLNAMFGLQFNVSAGRCTRGAFMQLIPVGEELQQDLGFDFVLVVDTEGLRAIEMANKQSLNHDNELATFVIGVGNLTVINIFGENPSEMQHVLQIAVQAFLRMKQVNLSPSFSVCVCVCVSVCLCCLWDTHSPSMLILQSGKQQAHPGCWEGDPGSCAIPHQAPAAMWEQYPGLQLLQSPCQEPGA</sequence>
<evidence type="ECO:0000256" key="2">
    <source>
        <dbReference type="ARBA" id="ARBA00004496"/>
    </source>
</evidence>